<dbReference type="Proteomes" id="UP000503011">
    <property type="component" value="Chromosome"/>
</dbReference>
<evidence type="ECO:0000313" key="1">
    <source>
        <dbReference type="EMBL" id="BCB91045.1"/>
    </source>
</evidence>
<proteinExistence type="predicted"/>
<gene>
    <name evidence="1" type="ORF">Psuf_083580</name>
</gene>
<organism evidence="1 2">
    <name type="scientific">Phytohabitans suffuscus</name>
    <dbReference type="NCBI Taxonomy" id="624315"/>
    <lineage>
        <taxon>Bacteria</taxon>
        <taxon>Bacillati</taxon>
        <taxon>Actinomycetota</taxon>
        <taxon>Actinomycetes</taxon>
        <taxon>Micromonosporales</taxon>
        <taxon>Micromonosporaceae</taxon>
    </lineage>
</organism>
<name>A0A6F8YXZ5_9ACTN</name>
<dbReference type="AlphaFoldDB" id="A0A6F8YXZ5"/>
<accession>A0A6F8YXZ5</accession>
<keyword evidence="2" id="KW-1185">Reference proteome</keyword>
<evidence type="ECO:0000313" key="2">
    <source>
        <dbReference type="Proteomes" id="UP000503011"/>
    </source>
</evidence>
<dbReference type="RefSeq" id="WP_173163714.1">
    <property type="nucleotide sequence ID" value="NZ_AP022871.1"/>
</dbReference>
<reference evidence="1 2" key="1">
    <citation type="submission" date="2020-03" db="EMBL/GenBank/DDBJ databases">
        <title>Whole genome shotgun sequence of Phytohabitans suffuscus NBRC 105367.</title>
        <authorList>
            <person name="Komaki H."/>
            <person name="Tamura T."/>
        </authorList>
    </citation>
    <scope>NUCLEOTIDE SEQUENCE [LARGE SCALE GENOMIC DNA]</scope>
    <source>
        <strain evidence="1 2">NBRC 105367</strain>
    </source>
</reference>
<dbReference type="KEGG" id="psuu:Psuf_083580"/>
<reference evidence="1 2" key="2">
    <citation type="submission" date="2020-03" db="EMBL/GenBank/DDBJ databases">
        <authorList>
            <person name="Ichikawa N."/>
            <person name="Kimura A."/>
            <person name="Kitahashi Y."/>
            <person name="Uohara A."/>
        </authorList>
    </citation>
    <scope>NUCLEOTIDE SEQUENCE [LARGE SCALE GENOMIC DNA]</scope>
    <source>
        <strain evidence="1 2">NBRC 105367</strain>
    </source>
</reference>
<protein>
    <submittedName>
        <fullName evidence="1">Uncharacterized protein</fullName>
    </submittedName>
</protein>
<sequence>MPSPDYLPLALHLPAVYQEDQESFAQLDSYLGLADDLARAALSTMEDVEHWLSPEGGSLWPPGLPLDAGAPAVLEAYRALYDELAAWFAFRAPVTWAADPGGLALRRRFLRTAARVWRRRATPRGLVDWFCLAFEVAPADRPLLVEHFRVTDPDASDVDTLDPWLRATAFVPATDQFADFTRRRAAIAFVDRYAPAHVQVRVCWTKPGAFDLDPVPGPQADPAAVARWRARVRQILCDLVSFVDHANGIRVWECVDEGRAIDRLGVGRLPGGGVTP</sequence>
<dbReference type="EMBL" id="AP022871">
    <property type="protein sequence ID" value="BCB91045.1"/>
    <property type="molecule type" value="Genomic_DNA"/>
</dbReference>